<evidence type="ECO:0000313" key="2">
    <source>
        <dbReference type="EMBL" id="GIQ83718.1"/>
    </source>
</evidence>
<dbReference type="Proteomes" id="UP000265618">
    <property type="component" value="Unassembled WGS sequence"/>
</dbReference>
<evidence type="ECO:0000313" key="3">
    <source>
        <dbReference type="Proteomes" id="UP000265618"/>
    </source>
</evidence>
<protein>
    <submittedName>
        <fullName evidence="1">Uncharacterized protein</fullName>
    </submittedName>
</protein>
<organism evidence="1 3">
    <name type="scientific">Kipferlia bialata</name>
    <dbReference type="NCBI Taxonomy" id="797122"/>
    <lineage>
        <taxon>Eukaryota</taxon>
        <taxon>Metamonada</taxon>
        <taxon>Carpediemonas-like organisms</taxon>
        <taxon>Kipferlia</taxon>
    </lineage>
</organism>
<proteinExistence type="predicted"/>
<accession>A0A9K3GGF0</accession>
<gene>
    <name evidence="1" type="ORF">KIPB_003029</name>
    <name evidence="2" type="ORF">KIPB_005076</name>
</gene>
<dbReference type="Gene3D" id="2.60.40.640">
    <property type="match status" value="1"/>
</dbReference>
<keyword evidence="3" id="KW-1185">Reference proteome</keyword>
<sequence>MVNPLSVSVVYDRSPPFYWPGEEVTGNVLLTNSSSEPISVTRASLKYQSQNRCYQPGSSHHTAQSFIHTYQSDYITVVAKGDEAMAIEPNVTQEVPFSFELMSDSPPSVFGSGPDRPGPYMVAINQLVHSIGVRANVKGCLTRVKYDSPLYVLPSPQGQHSGPVAETGESRLRCCLGARIAMLVLSVEEELHNPQDELVVGCGLTNMSRRPIPSLSWSVVRHVTTPFSSWSETLTSGSTEVDSQPETEWSGELRIPLLSDGDVYSALNTRAFHGTPNEALVDTLYPVERMFLSHPGLSGAGAGGIEVHHSVEVKTDGVRLPASASLPICFSLPCCLDAGALMESGEVPQPYRCSMGSSVEGDAAVLYPAPPVPVLGVEASTERVKGRVETGPPDVAAGLGTV</sequence>
<dbReference type="OrthoDB" id="7785529at2759"/>
<dbReference type="EMBL" id="BDIP01001152">
    <property type="protein sequence ID" value="GIQ83718.1"/>
    <property type="molecule type" value="Genomic_DNA"/>
</dbReference>
<dbReference type="InterPro" id="IPR014756">
    <property type="entry name" value="Ig_E-set"/>
</dbReference>
<comment type="caution">
    <text evidence="1">The sequence shown here is derived from an EMBL/GenBank/DDBJ whole genome shotgun (WGS) entry which is preliminary data.</text>
</comment>
<name>A0A9K3GGF0_9EUKA</name>
<dbReference type="SUPFAM" id="SSF81296">
    <property type="entry name" value="E set domains"/>
    <property type="match status" value="1"/>
</dbReference>
<dbReference type="EMBL" id="BDIP01000549">
    <property type="protein sequence ID" value="GIQ81973.1"/>
    <property type="molecule type" value="Genomic_DNA"/>
</dbReference>
<dbReference type="InterPro" id="IPR014752">
    <property type="entry name" value="Arrestin-like_C"/>
</dbReference>
<dbReference type="AlphaFoldDB" id="A0A9K3GGF0"/>
<reference evidence="1" key="1">
    <citation type="submission" date="2016-10" db="EMBL/GenBank/DDBJ databases">
        <authorList>
            <person name="Tanifuji G."/>
            <person name="Kume K."/>
            <person name="Nakayama T."/>
            <person name="Takabayashi S."/>
            <person name="Hashimoto T."/>
        </authorList>
    </citation>
    <scope>NUCLEOTIDE SEQUENCE</scope>
    <source>
        <strain evidence="1">NY0173</strain>
    </source>
</reference>
<reference evidence="1 3" key="2">
    <citation type="journal article" date="2018" name="PLoS ONE">
        <title>The draft genome of Kipferlia bialata reveals reductive genome evolution in fornicate parasites.</title>
        <authorList>
            <person name="Tanifuji G."/>
            <person name="Takabayashi S."/>
            <person name="Kume K."/>
            <person name="Takagi M."/>
            <person name="Nakayama T."/>
            <person name="Kamikawa R."/>
            <person name="Inagaki Y."/>
            <person name="Hashimoto T."/>
        </authorList>
    </citation>
    <scope>NUCLEOTIDE SEQUENCE [LARGE SCALE GENOMIC DNA]</scope>
    <source>
        <strain evidence="1">NY0173</strain>
    </source>
</reference>
<evidence type="ECO:0000313" key="1">
    <source>
        <dbReference type="EMBL" id="GIQ81973.1"/>
    </source>
</evidence>